<evidence type="ECO:0000313" key="5">
    <source>
        <dbReference type="Proteomes" id="UP000557392"/>
    </source>
</evidence>
<comment type="caution">
    <text evidence="4">The sequence shown here is derived from an EMBL/GenBank/DDBJ whole genome shotgun (WGS) entry which is preliminary data.</text>
</comment>
<dbReference type="InterPro" id="IPR050640">
    <property type="entry name" value="Bact_2-comp_sensor_kinase"/>
</dbReference>
<dbReference type="AlphaFoldDB" id="A0A7W6JWA4"/>
<keyword evidence="1" id="KW-0812">Transmembrane</keyword>
<feature type="transmembrane region" description="Helical" evidence="1">
    <location>
        <begin position="166"/>
        <end position="190"/>
    </location>
</feature>
<dbReference type="EMBL" id="JACIEH010000003">
    <property type="protein sequence ID" value="MBB4100737.1"/>
    <property type="molecule type" value="Genomic_DNA"/>
</dbReference>
<feature type="transmembrane region" description="Helical" evidence="1">
    <location>
        <begin position="197"/>
        <end position="219"/>
    </location>
</feature>
<sequence length="561" mass="59510">MIRLAAILLVFLLAPSVRAADLVEVREVILCAGPAGTQPAFTEPSCRGMALGSIDSQEGPVWIKAILPLPRTDRPRGLRIAAMAASEVWWNGTRLGANGRPGADASAEIPGTFDAVWPLAPTILRPGDNVLVAHLSSWHQPWHIGRPVVQIDVEEYTGPQAPLLRYYLPALPTAGIFAIAAIFFGGAWFADRRNMGSLALATLSAVTLAQLAVEVSRGILPLPYPWQGPRLLIIMICASGVGMAMLAYAAWHYRRDTLVAWISVGATAMVGVWLLPIAEDTRSMLGLALGASAAIAAAFTAARRHGGKGLRARLLLVALAVFITLLALQPNFLDGAQYLTLAGLAAILFADQILVLRRAQREAAIAAMRAAGLETALLRQSIAPHFLLNTLNSLVEWVESDPKAGVEMIELLGDEFRTLARIAGQPLIALDEEVELCRAHLRLMAFRTDARLGLEIDGETANLQIPPGILLTLVENALVHGRYADGASFSLKIVRAGALLGSLELTTPPSLRGGEGALSTGTGLAYIGAQIAAAFGAAATVDGRTMDSNSWRTTIVTGTLS</sequence>
<dbReference type="GO" id="GO:0016020">
    <property type="term" value="C:membrane"/>
    <property type="evidence" value="ECO:0007669"/>
    <property type="project" value="InterPro"/>
</dbReference>
<evidence type="ECO:0000259" key="3">
    <source>
        <dbReference type="Pfam" id="PF06580"/>
    </source>
</evidence>
<evidence type="ECO:0000256" key="1">
    <source>
        <dbReference type="SAM" id="Phobius"/>
    </source>
</evidence>
<keyword evidence="1" id="KW-1133">Transmembrane helix</keyword>
<organism evidence="4 5">
    <name type="scientific">Sphingomonas kyeonggiensis</name>
    <dbReference type="NCBI Taxonomy" id="1268553"/>
    <lineage>
        <taxon>Bacteria</taxon>
        <taxon>Pseudomonadati</taxon>
        <taxon>Pseudomonadota</taxon>
        <taxon>Alphaproteobacteria</taxon>
        <taxon>Sphingomonadales</taxon>
        <taxon>Sphingomonadaceae</taxon>
        <taxon>Sphingomonas</taxon>
    </lineage>
</organism>
<dbReference type="Proteomes" id="UP000557392">
    <property type="component" value="Unassembled WGS sequence"/>
</dbReference>
<dbReference type="RefSeq" id="WP_184000014.1">
    <property type="nucleotide sequence ID" value="NZ_JACIEH010000003.1"/>
</dbReference>
<keyword evidence="5" id="KW-1185">Reference proteome</keyword>
<feature type="transmembrane region" description="Helical" evidence="1">
    <location>
        <begin position="284"/>
        <end position="302"/>
    </location>
</feature>
<keyword evidence="1" id="KW-0472">Membrane</keyword>
<reference evidence="4 5" key="1">
    <citation type="submission" date="2020-08" db="EMBL/GenBank/DDBJ databases">
        <title>Genomic Encyclopedia of Type Strains, Phase IV (KMG-IV): sequencing the most valuable type-strain genomes for metagenomic binning, comparative biology and taxonomic classification.</title>
        <authorList>
            <person name="Goeker M."/>
        </authorList>
    </citation>
    <scope>NUCLEOTIDE SEQUENCE [LARGE SCALE GENOMIC DNA]</scope>
    <source>
        <strain evidence="4 5">DSM 101806</strain>
    </source>
</reference>
<feature type="transmembrane region" description="Helical" evidence="1">
    <location>
        <begin position="258"/>
        <end position="278"/>
    </location>
</feature>
<protein>
    <recommendedName>
        <fullName evidence="3">Signal transduction histidine kinase internal region domain-containing protein</fullName>
    </recommendedName>
</protein>
<feature type="domain" description="Signal transduction histidine kinase internal region" evidence="3">
    <location>
        <begin position="374"/>
        <end position="452"/>
    </location>
</feature>
<evidence type="ECO:0000256" key="2">
    <source>
        <dbReference type="SAM" id="SignalP"/>
    </source>
</evidence>
<feature type="transmembrane region" description="Helical" evidence="1">
    <location>
        <begin position="231"/>
        <end position="251"/>
    </location>
</feature>
<dbReference type="PANTHER" id="PTHR34220:SF7">
    <property type="entry name" value="SENSOR HISTIDINE KINASE YPDA"/>
    <property type="match status" value="1"/>
</dbReference>
<dbReference type="Pfam" id="PF06580">
    <property type="entry name" value="His_kinase"/>
    <property type="match status" value="1"/>
</dbReference>
<keyword evidence="2" id="KW-0732">Signal</keyword>
<accession>A0A7W6JWA4</accession>
<name>A0A7W6JWA4_9SPHN</name>
<feature type="chain" id="PRO_5031316532" description="Signal transduction histidine kinase internal region domain-containing protein" evidence="2">
    <location>
        <begin position="20"/>
        <end position="561"/>
    </location>
</feature>
<gene>
    <name evidence="4" type="ORF">GGR46_004309</name>
</gene>
<dbReference type="PANTHER" id="PTHR34220">
    <property type="entry name" value="SENSOR HISTIDINE KINASE YPDA"/>
    <property type="match status" value="1"/>
</dbReference>
<evidence type="ECO:0000313" key="4">
    <source>
        <dbReference type="EMBL" id="MBB4100737.1"/>
    </source>
</evidence>
<feature type="transmembrane region" description="Helical" evidence="1">
    <location>
        <begin position="314"/>
        <end position="332"/>
    </location>
</feature>
<feature type="signal peptide" evidence="2">
    <location>
        <begin position="1"/>
        <end position="19"/>
    </location>
</feature>
<feature type="transmembrane region" description="Helical" evidence="1">
    <location>
        <begin position="338"/>
        <end position="356"/>
    </location>
</feature>
<dbReference type="InterPro" id="IPR010559">
    <property type="entry name" value="Sig_transdc_His_kin_internal"/>
</dbReference>
<dbReference type="GO" id="GO:0000155">
    <property type="term" value="F:phosphorelay sensor kinase activity"/>
    <property type="evidence" value="ECO:0007669"/>
    <property type="project" value="InterPro"/>
</dbReference>
<proteinExistence type="predicted"/>